<comment type="subcellular location">
    <subcellularLocation>
        <location evidence="1 7">Cell membrane</location>
        <topology evidence="1 7">Multi-pass membrane protein</topology>
    </subcellularLocation>
</comment>
<dbReference type="SUPFAM" id="SSF161098">
    <property type="entry name" value="MetI-like"/>
    <property type="match status" value="1"/>
</dbReference>
<sequence>MQSETRVGRRRPRIGIRALVAYLIAGLTVAPLLWLLVTVFKPGDEVFRPGLPSRLTLDNITYVLTQIPLGRYVFNSAVVSVAVTVIALALHSMAAYALARLRFPGRQLIFSVIISTLLVSLPVILVPLFLVVRELGLLDSYAGLILPAIFHAFGIFLLRQYYLNIPKELEEAADLDGCGYFRRWWTIVLPLSKPALASLSVLFFLANWNAFLWPLIATQDPDLRMVQVGISTLQGQYVSGWHYVLAATVVAAVPTVLAFLVGQRWLVDAIKTSGLK</sequence>
<evidence type="ECO:0000256" key="6">
    <source>
        <dbReference type="ARBA" id="ARBA00023136"/>
    </source>
</evidence>
<reference evidence="10" key="1">
    <citation type="submission" date="2016-06" db="EMBL/GenBank/DDBJ databases">
        <authorList>
            <person name="Varghese N."/>
            <person name="Submissions Spin"/>
        </authorList>
    </citation>
    <scope>NUCLEOTIDE SEQUENCE [LARGE SCALE GENOMIC DNA]</scope>
    <source>
        <strain evidence="10">DSM 45431</strain>
    </source>
</reference>
<evidence type="ECO:0000256" key="2">
    <source>
        <dbReference type="ARBA" id="ARBA00022448"/>
    </source>
</evidence>
<gene>
    <name evidence="9" type="ORF">GA0070624_2728</name>
</gene>
<dbReference type="PANTHER" id="PTHR43744">
    <property type="entry name" value="ABC TRANSPORTER PERMEASE PROTEIN MG189-RELATED-RELATED"/>
    <property type="match status" value="1"/>
</dbReference>
<protein>
    <submittedName>
        <fullName evidence="9">Carbohydrate ABC transporter membrane protein 2, CUT1 family</fullName>
    </submittedName>
</protein>
<dbReference type="CDD" id="cd06261">
    <property type="entry name" value="TM_PBP2"/>
    <property type="match status" value="1"/>
</dbReference>
<organism evidence="9 10">
    <name type="scientific">Micromonospora rhizosphaerae</name>
    <dbReference type="NCBI Taxonomy" id="568872"/>
    <lineage>
        <taxon>Bacteria</taxon>
        <taxon>Bacillati</taxon>
        <taxon>Actinomycetota</taxon>
        <taxon>Actinomycetes</taxon>
        <taxon>Micromonosporales</taxon>
        <taxon>Micromonosporaceae</taxon>
        <taxon>Micromonospora</taxon>
    </lineage>
</organism>
<name>A0A1C6S1N4_9ACTN</name>
<dbReference type="GO" id="GO:0055085">
    <property type="term" value="P:transmembrane transport"/>
    <property type="evidence" value="ECO:0007669"/>
    <property type="project" value="InterPro"/>
</dbReference>
<feature type="transmembrane region" description="Helical" evidence="7">
    <location>
        <begin position="20"/>
        <end position="40"/>
    </location>
</feature>
<dbReference type="EMBL" id="FMHV01000002">
    <property type="protein sequence ID" value="SCL23391.1"/>
    <property type="molecule type" value="Genomic_DNA"/>
</dbReference>
<dbReference type="Gene3D" id="1.10.3720.10">
    <property type="entry name" value="MetI-like"/>
    <property type="match status" value="1"/>
</dbReference>
<evidence type="ECO:0000256" key="7">
    <source>
        <dbReference type="RuleBase" id="RU363032"/>
    </source>
</evidence>
<dbReference type="Pfam" id="PF00528">
    <property type="entry name" value="BPD_transp_1"/>
    <property type="match status" value="1"/>
</dbReference>
<keyword evidence="6 7" id="KW-0472">Membrane</keyword>
<evidence type="ECO:0000256" key="3">
    <source>
        <dbReference type="ARBA" id="ARBA00022475"/>
    </source>
</evidence>
<accession>A0A1C6S1N4</accession>
<dbReference type="GO" id="GO:0005886">
    <property type="term" value="C:plasma membrane"/>
    <property type="evidence" value="ECO:0007669"/>
    <property type="project" value="UniProtKB-SubCell"/>
</dbReference>
<dbReference type="OrthoDB" id="148827at2"/>
<keyword evidence="4 7" id="KW-0812">Transmembrane</keyword>
<evidence type="ECO:0000259" key="8">
    <source>
        <dbReference type="PROSITE" id="PS50928"/>
    </source>
</evidence>
<proteinExistence type="inferred from homology"/>
<evidence type="ECO:0000256" key="5">
    <source>
        <dbReference type="ARBA" id="ARBA00022989"/>
    </source>
</evidence>
<feature type="transmembrane region" description="Helical" evidence="7">
    <location>
        <begin position="138"/>
        <end position="158"/>
    </location>
</feature>
<dbReference type="AlphaFoldDB" id="A0A1C6S1N4"/>
<evidence type="ECO:0000256" key="1">
    <source>
        <dbReference type="ARBA" id="ARBA00004651"/>
    </source>
</evidence>
<dbReference type="RefSeq" id="WP_091340995.1">
    <property type="nucleotide sequence ID" value="NZ_FMHV01000002.1"/>
</dbReference>
<feature type="transmembrane region" description="Helical" evidence="7">
    <location>
        <begin position="72"/>
        <end position="96"/>
    </location>
</feature>
<keyword evidence="3" id="KW-1003">Cell membrane</keyword>
<dbReference type="PROSITE" id="PS50928">
    <property type="entry name" value="ABC_TM1"/>
    <property type="match status" value="1"/>
</dbReference>
<dbReference type="InterPro" id="IPR035906">
    <property type="entry name" value="MetI-like_sf"/>
</dbReference>
<evidence type="ECO:0000313" key="9">
    <source>
        <dbReference type="EMBL" id="SCL23391.1"/>
    </source>
</evidence>
<feature type="transmembrane region" description="Helical" evidence="7">
    <location>
        <begin position="195"/>
        <end position="216"/>
    </location>
</feature>
<feature type="transmembrane region" description="Helical" evidence="7">
    <location>
        <begin position="108"/>
        <end position="132"/>
    </location>
</feature>
<feature type="domain" description="ABC transmembrane type-1" evidence="8">
    <location>
        <begin position="73"/>
        <end position="262"/>
    </location>
</feature>
<keyword evidence="2 7" id="KW-0813">Transport</keyword>
<dbReference type="STRING" id="568872.GA0070624_2728"/>
<keyword evidence="5 7" id="KW-1133">Transmembrane helix</keyword>
<comment type="similarity">
    <text evidence="7">Belongs to the binding-protein-dependent transport system permease family.</text>
</comment>
<evidence type="ECO:0000313" key="10">
    <source>
        <dbReference type="Proteomes" id="UP000199413"/>
    </source>
</evidence>
<feature type="transmembrane region" description="Helical" evidence="7">
    <location>
        <begin position="241"/>
        <end position="261"/>
    </location>
</feature>
<evidence type="ECO:0000256" key="4">
    <source>
        <dbReference type="ARBA" id="ARBA00022692"/>
    </source>
</evidence>
<dbReference type="Proteomes" id="UP000199413">
    <property type="component" value="Unassembled WGS sequence"/>
</dbReference>
<keyword evidence="10" id="KW-1185">Reference proteome</keyword>
<dbReference type="PANTHER" id="PTHR43744:SF8">
    <property type="entry name" value="SN-GLYCEROL-3-PHOSPHATE TRANSPORT SYSTEM PERMEASE PROTEIN UGPE"/>
    <property type="match status" value="1"/>
</dbReference>
<dbReference type="InterPro" id="IPR000515">
    <property type="entry name" value="MetI-like"/>
</dbReference>